<evidence type="ECO:0000313" key="1">
    <source>
        <dbReference type="EMBL" id="KAL2528392.1"/>
    </source>
</evidence>
<gene>
    <name evidence="1" type="ORF">Fot_20993</name>
</gene>
<accession>A0ABD1UTR2</accession>
<evidence type="ECO:0000313" key="2">
    <source>
        <dbReference type="Proteomes" id="UP001604277"/>
    </source>
</evidence>
<reference evidence="2" key="1">
    <citation type="submission" date="2024-07" db="EMBL/GenBank/DDBJ databases">
        <title>Two chromosome-level genome assemblies of Korean endemic species Abeliophyllum distichum and Forsythia ovata (Oleaceae).</title>
        <authorList>
            <person name="Jang H."/>
        </authorList>
    </citation>
    <scope>NUCLEOTIDE SEQUENCE [LARGE SCALE GENOMIC DNA]</scope>
</reference>
<dbReference type="Proteomes" id="UP001604277">
    <property type="component" value="Unassembled WGS sequence"/>
</dbReference>
<keyword evidence="2" id="KW-1185">Reference proteome</keyword>
<dbReference type="EMBL" id="JBFOLJ010000006">
    <property type="protein sequence ID" value="KAL2528392.1"/>
    <property type="molecule type" value="Genomic_DNA"/>
</dbReference>
<dbReference type="AlphaFoldDB" id="A0ABD1UTR2"/>
<name>A0ABD1UTR2_9LAMI</name>
<proteinExistence type="predicted"/>
<organism evidence="1 2">
    <name type="scientific">Forsythia ovata</name>
    <dbReference type="NCBI Taxonomy" id="205694"/>
    <lineage>
        <taxon>Eukaryota</taxon>
        <taxon>Viridiplantae</taxon>
        <taxon>Streptophyta</taxon>
        <taxon>Embryophyta</taxon>
        <taxon>Tracheophyta</taxon>
        <taxon>Spermatophyta</taxon>
        <taxon>Magnoliopsida</taxon>
        <taxon>eudicotyledons</taxon>
        <taxon>Gunneridae</taxon>
        <taxon>Pentapetalae</taxon>
        <taxon>asterids</taxon>
        <taxon>lamiids</taxon>
        <taxon>Lamiales</taxon>
        <taxon>Oleaceae</taxon>
        <taxon>Forsythieae</taxon>
        <taxon>Forsythia</taxon>
    </lineage>
</organism>
<sequence length="104" mass="11221">MAGSKMGGCDFCELGQEREPQIAEVPTSLHRSVKVQASELQMGKRREATIAPRAREKNLRMGLKGNGSRIWAGPFQMGLPILNLSFHCLCGSSSDVESSTPAMG</sequence>
<comment type="caution">
    <text evidence="1">The sequence shown here is derived from an EMBL/GenBank/DDBJ whole genome shotgun (WGS) entry which is preliminary data.</text>
</comment>
<protein>
    <submittedName>
        <fullName evidence="1">Uncharacterized protein</fullName>
    </submittedName>
</protein>